<evidence type="ECO:0000256" key="1">
    <source>
        <dbReference type="SAM" id="Phobius"/>
    </source>
</evidence>
<proteinExistence type="predicted"/>
<dbReference type="OrthoDB" id="6445014at2"/>
<keyword evidence="3" id="KW-1185">Reference proteome</keyword>
<name>A0A2D0L7M1_9GAMM</name>
<dbReference type="Proteomes" id="UP000221101">
    <property type="component" value="Unassembled WGS sequence"/>
</dbReference>
<evidence type="ECO:0000313" key="2">
    <source>
        <dbReference type="EMBL" id="PHM71417.1"/>
    </source>
</evidence>
<reference evidence="2 3" key="1">
    <citation type="journal article" date="2017" name="Nat. Microbiol.">
        <title>Natural product diversity associated with the nematode symbionts Photorhabdus and Xenorhabdus.</title>
        <authorList>
            <person name="Tobias N.J."/>
            <person name="Wolff H."/>
            <person name="Djahanschiri B."/>
            <person name="Grundmann F."/>
            <person name="Kronenwerth M."/>
            <person name="Shi Y.M."/>
            <person name="Simonyi S."/>
            <person name="Grun P."/>
            <person name="Shapiro-Ilan D."/>
            <person name="Pidot S.J."/>
            <person name="Stinear T.P."/>
            <person name="Ebersberger I."/>
            <person name="Bode H.B."/>
        </authorList>
    </citation>
    <scope>NUCLEOTIDE SEQUENCE [LARGE SCALE GENOMIC DNA]</scope>
    <source>
        <strain evidence="2 3">DSM 17907</strain>
    </source>
</reference>
<dbReference type="EMBL" id="NJCX01000020">
    <property type="protein sequence ID" value="PHM71417.1"/>
    <property type="molecule type" value="Genomic_DNA"/>
</dbReference>
<keyword evidence="1" id="KW-0472">Membrane</keyword>
<keyword evidence="1" id="KW-1133">Transmembrane helix</keyword>
<gene>
    <name evidence="2" type="ORF">Xkoz_02815</name>
</gene>
<protein>
    <submittedName>
        <fullName evidence="2">Uncharacterized protein</fullName>
    </submittedName>
</protein>
<comment type="caution">
    <text evidence="2">The sequence shown here is derived from an EMBL/GenBank/DDBJ whole genome shotgun (WGS) entry which is preliminary data.</text>
</comment>
<keyword evidence="1" id="KW-0812">Transmembrane</keyword>
<evidence type="ECO:0000313" key="3">
    <source>
        <dbReference type="Proteomes" id="UP000221101"/>
    </source>
</evidence>
<accession>A0A2D0L7M1</accession>
<feature type="transmembrane region" description="Helical" evidence="1">
    <location>
        <begin position="184"/>
        <end position="206"/>
    </location>
</feature>
<dbReference type="RefSeq" id="WP_099142748.1">
    <property type="nucleotide sequence ID" value="NZ_CAWNOR010000054.1"/>
</dbReference>
<feature type="transmembrane region" description="Helical" evidence="1">
    <location>
        <begin position="15"/>
        <end position="41"/>
    </location>
</feature>
<sequence length="222" mass="25975">MDLVKSEELIINHGWIGFLLFIFMFLLFVFTIVNVHTTLLYKVFVLFNPEKNLFRKIKSLRRISNNERISEDIRALAKNEEIRIINSFYLKCNLSVDAQNIWAKLILFHKNKNIPMELYKRSYSLFPVKDSRLVEKISLSNLVRVWIVTVFQIILLLFVGALGSLSIVAYLGAVDGGVKLSLFFFSYFIIFILFLAFFSSGIPNYFSYSKIKQLIKEYDETH</sequence>
<feature type="transmembrane region" description="Helical" evidence="1">
    <location>
        <begin position="145"/>
        <end position="172"/>
    </location>
</feature>
<organism evidence="2 3">
    <name type="scientific">Xenorhabdus kozodoii</name>
    <dbReference type="NCBI Taxonomy" id="351676"/>
    <lineage>
        <taxon>Bacteria</taxon>
        <taxon>Pseudomonadati</taxon>
        <taxon>Pseudomonadota</taxon>
        <taxon>Gammaproteobacteria</taxon>
        <taxon>Enterobacterales</taxon>
        <taxon>Morganellaceae</taxon>
        <taxon>Xenorhabdus</taxon>
    </lineage>
</organism>
<dbReference type="AlphaFoldDB" id="A0A2D0L7M1"/>